<dbReference type="PANTHER" id="PTHR35335:SF1">
    <property type="entry name" value="UPF0716 PROTEIN FXSA"/>
    <property type="match status" value="1"/>
</dbReference>
<keyword evidence="2" id="KW-0472">Membrane</keyword>
<evidence type="ECO:0000256" key="1">
    <source>
        <dbReference type="SAM" id="MobiDB-lite"/>
    </source>
</evidence>
<protein>
    <submittedName>
        <fullName evidence="3">UPF0716 protein FxsA</fullName>
    </submittedName>
</protein>
<evidence type="ECO:0000313" key="4">
    <source>
        <dbReference type="Proteomes" id="UP001180840"/>
    </source>
</evidence>
<dbReference type="EMBL" id="JAVDXZ010000001">
    <property type="protein sequence ID" value="MDR7329326.1"/>
    <property type="molecule type" value="Genomic_DNA"/>
</dbReference>
<dbReference type="InterPro" id="IPR007313">
    <property type="entry name" value="FxsA"/>
</dbReference>
<sequence>MPFLLVFLYVIAEVLAFVGMSSWLGFGWALLLMIALMGGGSVLAAAQLRRPRGTPMEQAATTGILMVAMLLSAIPGYLTSMLAWLLIIPLSRQLLMNLIAKKIKVQMEDFGARLYQRSPMAQQQDFYGSFITPQGARPDGATPDSSVIDEDEIRQWTRDVSPEDFNNGESK</sequence>
<dbReference type="Proteomes" id="UP001180840">
    <property type="component" value="Unassembled WGS sequence"/>
</dbReference>
<dbReference type="NCBIfam" id="NF008528">
    <property type="entry name" value="PRK11463.1-2"/>
    <property type="match status" value="1"/>
</dbReference>
<comment type="caution">
    <text evidence="3">The sequence shown here is derived from an EMBL/GenBank/DDBJ whole genome shotgun (WGS) entry which is preliminary data.</text>
</comment>
<evidence type="ECO:0000256" key="2">
    <source>
        <dbReference type="SAM" id="Phobius"/>
    </source>
</evidence>
<organism evidence="3 4">
    <name type="scientific">Corynebacterium guangdongense</name>
    <dbReference type="NCBI Taxonomy" id="1783348"/>
    <lineage>
        <taxon>Bacteria</taxon>
        <taxon>Bacillati</taxon>
        <taxon>Actinomycetota</taxon>
        <taxon>Actinomycetes</taxon>
        <taxon>Mycobacteriales</taxon>
        <taxon>Corynebacteriaceae</taxon>
        <taxon>Corynebacterium</taxon>
    </lineage>
</organism>
<accession>A0ABU1ZWM7</accession>
<dbReference type="Pfam" id="PF04186">
    <property type="entry name" value="FxsA"/>
    <property type="match status" value="1"/>
</dbReference>
<keyword evidence="4" id="KW-1185">Reference proteome</keyword>
<keyword evidence="2" id="KW-1133">Transmembrane helix</keyword>
<gene>
    <name evidence="3" type="ORF">J2S39_001002</name>
</gene>
<name>A0ABU1ZWM7_9CORY</name>
<dbReference type="RefSeq" id="WP_290198280.1">
    <property type="nucleotide sequence ID" value="NZ_CP047654.1"/>
</dbReference>
<proteinExistence type="predicted"/>
<evidence type="ECO:0000313" key="3">
    <source>
        <dbReference type="EMBL" id="MDR7329326.1"/>
    </source>
</evidence>
<dbReference type="PANTHER" id="PTHR35335">
    <property type="entry name" value="UPF0716 PROTEIN FXSA"/>
    <property type="match status" value="1"/>
</dbReference>
<feature type="transmembrane region" description="Helical" evidence="2">
    <location>
        <begin position="26"/>
        <end position="46"/>
    </location>
</feature>
<keyword evidence="2" id="KW-0812">Transmembrane</keyword>
<feature type="region of interest" description="Disordered" evidence="1">
    <location>
        <begin position="132"/>
        <end position="171"/>
    </location>
</feature>
<reference evidence="3" key="1">
    <citation type="submission" date="2023-07" db="EMBL/GenBank/DDBJ databases">
        <title>Sequencing the genomes of 1000 actinobacteria strains.</title>
        <authorList>
            <person name="Klenk H.-P."/>
        </authorList>
    </citation>
    <scope>NUCLEOTIDE SEQUENCE</scope>
    <source>
        <strain evidence="3">DSM 107476</strain>
    </source>
</reference>